<organism evidence="2 3">
    <name type="scientific">Metarhizium robertsii</name>
    <dbReference type="NCBI Taxonomy" id="568076"/>
    <lineage>
        <taxon>Eukaryota</taxon>
        <taxon>Fungi</taxon>
        <taxon>Dikarya</taxon>
        <taxon>Ascomycota</taxon>
        <taxon>Pezizomycotina</taxon>
        <taxon>Sordariomycetes</taxon>
        <taxon>Hypocreomycetidae</taxon>
        <taxon>Hypocreales</taxon>
        <taxon>Clavicipitaceae</taxon>
        <taxon>Metarhizium</taxon>
    </lineage>
</organism>
<reference evidence="2 3" key="1">
    <citation type="submission" date="2014-02" db="EMBL/GenBank/DDBJ databases">
        <title>The genome sequence of the entomopathogenic fungus Metarhizium robertsii ARSEF 2575.</title>
        <authorList>
            <person name="Giuliano Garisto Donzelli B."/>
            <person name="Roe B.A."/>
            <person name="Macmil S.L."/>
            <person name="Krasnoff S.B."/>
            <person name="Gibson D.M."/>
        </authorList>
    </citation>
    <scope>NUCLEOTIDE SEQUENCE [LARGE SCALE GENOMIC DNA]</scope>
    <source>
        <strain evidence="2 3">ARSEF 2575</strain>
    </source>
</reference>
<evidence type="ECO:0000313" key="2">
    <source>
        <dbReference type="EMBL" id="EXV02548.1"/>
    </source>
</evidence>
<protein>
    <submittedName>
        <fullName evidence="2">Uncharacterized protein</fullName>
    </submittedName>
</protein>
<name>A0A0A1UZ07_9HYPO</name>
<dbReference type="Proteomes" id="UP000030151">
    <property type="component" value="Unassembled WGS sequence"/>
</dbReference>
<dbReference type="AlphaFoldDB" id="A0A0A1UZ07"/>
<sequence length="306" mass="33071">MEVAPSELGVGQLPGTKMLGGAVLGNDSPQKRLVLPTKGIDGRTTAPCNKPTLHPPAVTGFFVAVKAITSIFTLPAFCRHNAPRRSSVTVGCRLDKAMVFPRTPFPSQPVHIRLHAAPHHDSAVRACQPQPLLRQHDAGSASSRQIRAHVILGNYPRPAPTESCGGRLSRDDGVAVSRCYHFPTQTWHPQEDLQNLAASSRRIANVLLASGLLLASTFGPPGTLNIEPDGPKATQQGRHLVRRVRNMNKYQRRVAEPCCPAWTISVVIVLFACLVIKNGLKVPILWVLPKHTPQVSIFGNDAALIG</sequence>
<keyword evidence="1" id="KW-0472">Membrane</keyword>
<accession>A0A0A1UZ07</accession>
<evidence type="ECO:0000256" key="1">
    <source>
        <dbReference type="SAM" id="Phobius"/>
    </source>
</evidence>
<dbReference type="EMBL" id="JELW01000004">
    <property type="protein sequence ID" value="EXV02548.1"/>
    <property type="molecule type" value="Genomic_DNA"/>
</dbReference>
<dbReference type="HOGENOM" id="CLU_909389_0_0_1"/>
<keyword evidence="1" id="KW-1133">Transmembrane helix</keyword>
<proteinExistence type="predicted"/>
<gene>
    <name evidence="2" type="ORF">X797_003669</name>
</gene>
<keyword evidence="1" id="KW-0812">Transmembrane</keyword>
<feature type="transmembrane region" description="Helical" evidence="1">
    <location>
        <begin position="261"/>
        <end position="280"/>
    </location>
</feature>
<evidence type="ECO:0000313" key="3">
    <source>
        <dbReference type="Proteomes" id="UP000030151"/>
    </source>
</evidence>
<comment type="caution">
    <text evidence="2">The sequence shown here is derived from an EMBL/GenBank/DDBJ whole genome shotgun (WGS) entry which is preliminary data.</text>
</comment>